<feature type="chain" id="PRO_5032721849" description="Cytochrome b561 and DOMON domain-containing protein" evidence="9">
    <location>
        <begin position="24"/>
        <end position="389"/>
    </location>
</feature>
<feature type="transmembrane region" description="Helical" evidence="8">
    <location>
        <begin position="219"/>
        <end position="236"/>
    </location>
</feature>
<keyword evidence="6 8" id="KW-1133">Transmembrane helix</keyword>
<dbReference type="EMBL" id="NMUH01006034">
    <property type="protein sequence ID" value="MQM14285.1"/>
    <property type="molecule type" value="Genomic_DNA"/>
</dbReference>
<accession>A0A843X6G2</accession>
<evidence type="ECO:0000259" key="10">
    <source>
        <dbReference type="PROSITE" id="PS50836"/>
    </source>
</evidence>
<evidence type="ECO:0000256" key="6">
    <source>
        <dbReference type="ARBA" id="ARBA00022989"/>
    </source>
</evidence>
<dbReference type="InterPro" id="IPR006593">
    <property type="entry name" value="Cyt_b561/ferric_Rdtase_TM"/>
</dbReference>
<keyword evidence="5" id="KW-0249">Electron transport</keyword>
<evidence type="ECO:0008006" key="14">
    <source>
        <dbReference type="Google" id="ProtNLM"/>
    </source>
</evidence>
<dbReference type="CDD" id="cd08760">
    <property type="entry name" value="Cyt_b561_FRRS1_like"/>
    <property type="match status" value="1"/>
</dbReference>
<dbReference type="Proteomes" id="UP000652761">
    <property type="component" value="Unassembled WGS sequence"/>
</dbReference>
<evidence type="ECO:0000256" key="1">
    <source>
        <dbReference type="ARBA" id="ARBA00004370"/>
    </source>
</evidence>
<evidence type="ECO:0000259" key="11">
    <source>
        <dbReference type="PROSITE" id="PS50939"/>
    </source>
</evidence>
<dbReference type="PANTHER" id="PTHR23130:SF171">
    <property type="entry name" value="OS01G0895300 PROTEIN"/>
    <property type="match status" value="1"/>
</dbReference>
<dbReference type="Pfam" id="PF03188">
    <property type="entry name" value="Cytochrom_B561"/>
    <property type="match status" value="1"/>
</dbReference>
<feature type="transmembrane region" description="Helical" evidence="8">
    <location>
        <begin position="280"/>
        <end position="299"/>
    </location>
</feature>
<feature type="transmembrane region" description="Helical" evidence="8">
    <location>
        <begin position="344"/>
        <end position="362"/>
    </location>
</feature>
<feature type="domain" description="DOMON" evidence="10">
    <location>
        <begin position="60"/>
        <end position="170"/>
    </location>
</feature>
<feature type="transmembrane region" description="Helical" evidence="8">
    <location>
        <begin position="243"/>
        <end position="268"/>
    </location>
</feature>
<evidence type="ECO:0000313" key="12">
    <source>
        <dbReference type="EMBL" id="MQM14285.1"/>
    </source>
</evidence>
<dbReference type="SMART" id="SM00664">
    <property type="entry name" value="DoH"/>
    <property type="match status" value="1"/>
</dbReference>
<dbReference type="OrthoDB" id="19261at2759"/>
<evidence type="ECO:0000256" key="8">
    <source>
        <dbReference type="SAM" id="Phobius"/>
    </source>
</evidence>
<dbReference type="Gene3D" id="1.20.120.1770">
    <property type="match status" value="1"/>
</dbReference>
<evidence type="ECO:0000256" key="9">
    <source>
        <dbReference type="SAM" id="SignalP"/>
    </source>
</evidence>
<dbReference type="AlphaFoldDB" id="A0A843X6G2"/>
<comment type="subcellular location">
    <subcellularLocation>
        <location evidence="1">Membrane</location>
    </subcellularLocation>
</comment>
<keyword evidence="13" id="KW-1185">Reference proteome</keyword>
<feature type="domain" description="Cytochrome b561" evidence="11">
    <location>
        <begin position="177"/>
        <end position="371"/>
    </location>
</feature>
<dbReference type="PANTHER" id="PTHR23130">
    <property type="entry name" value="CYTOCHROME B561 AND DOMON DOMAIN-CONTAINING PROTEIN"/>
    <property type="match status" value="1"/>
</dbReference>
<dbReference type="GO" id="GO:0016020">
    <property type="term" value="C:membrane"/>
    <property type="evidence" value="ECO:0007669"/>
    <property type="project" value="UniProtKB-SubCell"/>
</dbReference>
<evidence type="ECO:0000313" key="13">
    <source>
        <dbReference type="Proteomes" id="UP000652761"/>
    </source>
</evidence>
<keyword evidence="2" id="KW-0813">Transport</keyword>
<reference evidence="12" key="1">
    <citation type="submission" date="2017-07" db="EMBL/GenBank/DDBJ databases">
        <title>Taro Niue Genome Assembly and Annotation.</title>
        <authorList>
            <person name="Atibalentja N."/>
            <person name="Keating K."/>
            <person name="Fields C.J."/>
        </authorList>
    </citation>
    <scope>NUCLEOTIDE SEQUENCE</scope>
    <source>
        <strain evidence="12">Niue_2</strain>
        <tissue evidence="12">Leaf</tissue>
    </source>
</reference>
<dbReference type="SMART" id="SM00665">
    <property type="entry name" value="B561"/>
    <property type="match status" value="1"/>
</dbReference>
<keyword evidence="3 8" id="KW-0812">Transmembrane</keyword>
<organism evidence="12 13">
    <name type="scientific">Colocasia esculenta</name>
    <name type="common">Wild taro</name>
    <name type="synonym">Arum esculentum</name>
    <dbReference type="NCBI Taxonomy" id="4460"/>
    <lineage>
        <taxon>Eukaryota</taxon>
        <taxon>Viridiplantae</taxon>
        <taxon>Streptophyta</taxon>
        <taxon>Embryophyta</taxon>
        <taxon>Tracheophyta</taxon>
        <taxon>Spermatophyta</taxon>
        <taxon>Magnoliopsida</taxon>
        <taxon>Liliopsida</taxon>
        <taxon>Araceae</taxon>
        <taxon>Aroideae</taxon>
        <taxon>Colocasieae</taxon>
        <taxon>Colocasia</taxon>
    </lineage>
</organism>
<sequence>MKVSFLAAILFSHLLSGFNGAAGANYTNSTCPTNLIVDTNTLRFPFNTSNFLCSSVWSYQNFILMYQQTSASVWSFVLSAPNNYAYIAIGFSNNGKMVGSSAIVGWLTNAGAGVAKQYYLGGKNPGQCPPDQGFLQLAQAPIIMLQSWRLYLGFQLNTTQPPSQLIYALGPQYQVPGSDNYLFQHQDRVSTSIDYVTGQISTSNGGWSALQTAHGAVSLAGWGVLLPIGMLVARYFKGWEPAWFYAHASIQTLAFGLGIAGVVTGFLLENDVSKNVSAHKGLGIGILALAALQVTALLLRPKKESKHRKYWNWYHHNAGRLALAGAITNIFYGLSLVGQDTTPWFIGYGCYLGVIVLVFLGLEIMKLVPNAACGSLFFIGPERIRPTLE</sequence>
<protein>
    <recommendedName>
        <fullName evidence="14">Cytochrome b561 and DOMON domain-containing protein</fullName>
    </recommendedName>
</protein>
<evidence type="ECO:0000256" key="7">
    <source>
        <dbReference type="ARBA" id="ARBA00023136"/>
    </source>
</evidence>
<dbReference type="InterPro" id="IPR005018">
    <property type="entry name" value="DOMON_domain"/>
</dbReference>
<dbReference type="InterPro" id="IPR045266">
    <property type="entry name" value="DOH_DOMON"/>
</dbReference>
<name>A0A843X6G2_COLES</name>
<evidence type="ECO:0000256" key="4">
    <source>
        <dbReference type="ARBA" id="ARBA00022729"/>
    </source>
</evidence>
<dbReference type="PROSITE" id="PS50836">
    <property type="entry name" value="DOMON"/>
    <property type="match status" value="1"/>
</dbReference>
<keyword evidence="4 9" id="KW-0732">Signal</keyword>
<evidence type="ECO:0000256" key="2">
    <source>
        <dbReference type="ARBA" id="ARBA00022448"/>
    </source>
</evidence>
<feature type="transmembrane region" description="Helical" evidence="8">
    <location>
        <begin position="320"/>
        <end position="338"/>
    </location>
</feature>
<proteinExistence type="predicted"/>
<comment type="caution">
    <text evidence="12">The sequence shown here is derived from an EMBL/GenBank/DDBJ whole genome shotgun (WGS) entry which is preliminary data.</text>
</comment>
<feature type="signal peptide" evidence="9">
    <location>
        <begin position="1"/>
        <end position="23"/>
    </location>
</feature>
<dbReference type="PROSITE" id="PS50939">
    <property type="entry name" value="CYTOCHROME_B561"/>
    <property type="match status" value="1"/>
</dbReference>
<keyword evidence="7 8" id="KW-0472">Membrane</keyword>
<evidence type="ECO:0000256" key="3">
    <source>
        <dbReference type="ARBA" id="ARBA00022692"/>
    </source>
</evidence>
<dbReference type="CDD" id="cd09631">
    <property type="entry name" value="DOMON_DOH"/>
    <property type="match status" value="1"/>
</dbReference>
<evidence type="ECO:0000256" key="5">
    <source>
        <dbReference type="ARBA" id="ARBA00022982"/>
    </source>
</evidence>
<gene>
    <name evidence="12" type="ORF">Taro_047215</name>
</gene>